<dbReference type="SUPFAM" id="SSF101874">
    <property type="entry name" value="YceI-like"/>
    <property type="match status" value="1"/>
</dbReference>
<proteinExistence type="predicted"/>
<dbReference type="VEuPathDB" id="TriTrypDB:TcCLB.509769.140"/>
<dbReference type="InterPro" id="IPR007372">
    <property type="entry name" value="Lipid/polyisoprenoid-bd_YceI"/>
</dbReference>
<feature type="domain" description="Lipid/polyisoprenoid-binding YceI-like" evidence="1">
    <location>
        <begin position="113"/>
        <end position="204"/>
    </location>
</feature>
<dbReference type="Proteomes" id="UP000246078">
    <property type="component" value="Unassembled WGS sequence"/>
</dbReference>
<protein>
    <recommendedName>
        <fullName evidence="1">Lipid/polyisoprenoid-binding YceI-like domain-containing protein</fullName>
    </recommendedName>
</protein>
<dbReference type="OrthoDB" id="275678at2759"/>
<evidence type="ECO:0000313" key="3">
    <source>
        <dbReference type="Proteomes" id="UP000246078"/>
    </source>
</evidence>
<dbReference type="VEuPathDB" id="TriTrypDB:ECC02_005408"/>
<dbReference type="AlphaFoldDB" id="A0A2V2WUG4"/>
<dbReference type="VEuPathDB" id="TriTrypDB:C3747_53g132"/>
<name>A0A2V2WUG4_TRYCR</name>
<accession>A0A2V2WUG4</accession>
<dbReference type="InterPro" id="IPR036761">
    <property type="entry name" value="TTHA0802/YceI-like_sf"/>
</dbReference>
<dbReference type="VEuPathDB" id="TriTrypDB:TcYC6_0030530"/>
<dbReference type="VEuPathDB" id="TriTrypDB:TcBrA4_0137200"/>
<dbReference type="OMA" id="VVRCPID"/>
<sequence length="212" mass="24778">MKRGEIRGWRFISSYHTSRRGVLLYMLGWGASERRVTSSKELRDVEMYVYTLPAGLLGRYIGRALRFRVERFAYDIDAANRSLKRVEVEADSLLPQCEVDRCKFERLLLNFSEVERLSRRVRSYVLDAPRYPRIFYDVEQETKDHIDGSLQLHGETHPVRCSKTMEGPELVVRCPIDSRAFNVPRYSILFGLFSVSQHVEVETRLPLKAMNL</sequence>
<organism evidence="2 3">
    <name type="scientific">Trypanosoma cruzi</name>
    <dbReference type="NCBI Taxonomy" id="5693"/>
    <lineage>
        <taxon>Eukaryota</taxon>
        <taxon>Discoba</taxon>
        <taxon>Euglenozoa</taxon>
        <taxon>Kinetoplastea</taxon>
        <taxon>Metakinetoplastina</taxon>
        <taxon>Trypanosomatida</taxon>
        <taxon>Trypanosomatidae</taxon>
        <taxon>Trypanosoma</taxon>
        <taxon>Schizotrypanum</taxon>
    </lineage>
</organism>
<dbReference type="SMR" id="A0A2V2WUG4"/>
<dbReference type="Gene3D" id="2.40.128.110">
    <property type="entry name" value="Lipid/polyisoprenoid-binding, YceI-like"/>
    <property type="match status" value="1"/>
</dbReference>
<dbReference type="VEuPathDB" id="TriTrypDB:TcG_03533"/>
<dbReference type="VEuPathDB" id="TriTrypDB:TcCL_ESM04040"/>
<dbReference type="Pfam" id="PF04264">
    <property type="entry name" value="YceI"/>
    <property type="match status" value="1"/>
</dbReference>
<dbReference type="VEuPathDB" id="TriTrypDB:BCY84_02441"/>
<evidence type="ECO:0000313" key="2">
    <source>
        <dbReference type="EMBL" id="PWV12258.1"/>
    </source>
</evidence>
<dbReference type="EMBL" id="PRFC01000053">
    <property type="protein sequence ID" value="PWV12258.1"/>
    <property type="molecule type" value="Genomic_DNA"/>
</dbReference>
<comment type="caution">
    <text evidence="2">The sequence shown here is derived from an EMBL/GenBank/DDBJ whole genome shotgun (WGS) entry which is preliminary data.</text>
</comment>
<reference evidence="2 3" key="1">
    <citation type="journal article" date="2018" name="Microb. Genom.">
        <title>Expanding an expanded genome: long-read sequencing of Trypanosoma cruzi.</title>
        <authorList>
            <person name="Berna L."/>
            <person name="Rodriguez M."/>
            <person name="Chiribao M.L."/>
            <person name="Parodi-Talice A."/>
            <person name="Pita S."/>
            <person name="Rijo G."/>
            <person name="Alvarez-Valin F."/>
            <person name="Robello C."/>
        </authorList>
    </citation>
    <scope>NUCLEOTIDE SEQUENCE [LARGE SCALE GENOMIC DNA]</scope>
    <source>
        <strain evidence="2 3">TCC</strain>
    </source>
</reference>
<gene>
    <name evidence="2" type="ORF">C3747_53g132</name>
</gene>
<evidence type="ECO:0000259" key="1">
    <source>
        <dbReference type="Pfam" id="PF04264"/>
    </source>
</evidence>